<evidence type="ECO:0000313" key="8">
    <source>
        <dbReference type="EMBL" id="PKS07793.1"/>
    </source>
</evidence>
<dbReference type="EMBL" id="NLAX01000701">
    <property type="protein sequence ID" value="PKS07793.1"/>
    <property type="molecule type" value="Genomic_DNA"/>
</dbReference>
<protein>
    <recommendedName>
        <fullName evidence="10">Translin</fullName>
    </recommendedName>
</protein>
<sequence length="352" mass="39906">MVLTSSTTVWLRSSVVSVLFSLISERSLRRPIVINLIFASREKPSVLAHGFTHSVPGITLPPGDANLCFHYFPSWSWSVKKTVKRVRLDGEGQSRSHTRFASTMSSDNPSRLLHPAIFPHLKEKIEQETQVKDALTQIVQRLEATNSYAQGLLSRIHATPRQNYPGLLAEVEGEIKKEIEIIRELSDYASQYPYYKYNQKWSWTINQVLFTVILSGFLGGMATETKPGEFGRLLTPDDISEILQVPVNVKDRDVFHITIEEYLTALTMLCDELSRLATNSVTLKDFEQAVQIQSFVKELFGGFLLLNLKNDPLRKRVDGVKYAVKKTEEIVYDLTVRKLVSPPDEASESTKM</sequence>
<dbReference type="InterPro" id="IPR016069">
    <property type="entry name" value="Translin_C"/>
</dbReference>
<comment type="subcellular location">
    <subcellularLocation>
        <location evidence="2">Cytoplasm</location>
    </subcellularLocation>
    <subcellularLocation>
        <location evidence="1">Nucleus</location>
    </subcellularLocation>
</comment>
<dbReference type="GO" id="GO:0016070">
    <property type="term" value="P:RNA metabolic process"/>
    <property type="evidence" value="ECO:0007669"/>
    <property type="project" value="InterPro"/>
</dbReference>
<evidence type="ECO:0008006" key="10">
    <source>
        <dbReference type="Google" id="ProtNLM"/>
    </source>
</evidence>
<dbReference type="AlphaFoldDB" id="A0A2N3N5R4"/>
<dbReference type="GO" id="GO:0005634">
    <property type="term" value="C:nucleus"/>
    <property type="evidence" value="ECO:0007669"/>
    <property type="project" value="UniProtKB-SubCell"/>
</dbReference>
<dbReference type="VEuPathDB" id="FungiDB:jhhlp_006401"/>
<dbReference type="InterPro" id="IPR002848">
    <property type="entry name" value="Translin_fam"/>
</dbReference>
<dbReference type="GO" id="GO:0003723">
    <property type="term" value="F:RNA binding"/>
    <property type="evidence" value="ECO:0007669"/>
    <property type="project" value="UniProtKB-KW"/>
</dbReference>
<dbReference type="FunFam" id="1.20.58.200:FF:000002">
    <property type="entry name" value="Putative translin"/>
    <property type="match status" value="1"/>
</dbReference>
<dbReference type="Pfam" id="PF01997">
    <property type="entry name" value="Translin"/>
    <property type="match status" value="1"/>
</dbReference>
<comment type="similarity">
    <text evidence="3">Belongs to the translin family.</text>
</comment>
<keyword evidence="5" id="KW-0694">RNA-binding</keyword>
<evidence type="ECO:0000256" key="3">
    <source>
        <dbReference type="ARBA" id="ARBA00005902"/>
    </source>
</evidence>
<gene>
    <name evidence="8" type="ORF">jhhlp_006401</name>
</gene>
<dbReference type="SUPFAM" id="SSF74784">
    <property type="entry name" value="Translin"/>
    <property type="match status" value="1"/>
</dbReference>
<keyword evidence="7" id="KW-0539">Nucleus</keyword>
<keyword evidence="6" id="KW-0238">DNA-binding</keyword>
<keyword evidence="4" id="KW-0963">Cytoplasm</keyword>
<dbReference type="Gene3D" id="1.20.58.200">
    <property type="entry name" value="Translin, domain 2"/>
    <property type="match status" value="1"/>
</dbReference>
<dbReference type="OrthoDB" id="829at2759"/>
<proteinExistence type="inferred from homology"/>
<name>A0A2N3N5R4_9PEZI</name>
<dbReference type="GO" id="GO:0043565">
    <property type="term" value="F:sequence-specific DNA binding"/>
    <property type="evidence" value="ECO:0007669"/>
    <property type="project" value="InterPro"/>
</dbReference>
<evidence type="ECO:0000256" key="7">
    <source>
        <dbReference type="ARBA" id="ARBA00023242"/>
    </source>
</evidence>
<accession>A0A2N3N5R4</accession>
<comment type="caution">
    <text evidence="8">The sequence shown here is derived from an EMBL/GenBank/DDBJ whole genome shotgun (WGS) entry which is preliminary data.</text>
</comment>
<evidence type="ECO:0000256" key="4">
    <source>
        <dbReference type="ARBA" id="ARBA00022490"/>
    </source>
</evidence>
<dbReference type="InterPro" id="IPR033956">
    <property type="entry name" value="Translin"/>
</dbReference>
<dbReference type="InParanoid" id="A0A2N3N5R4"/>
<evidence type="ECO:0000256" key="6">
    <source>
        <dbReference type="ARBA" id="ARBA00023125"/>
    </source>
</evidence>
<evidence type="ECO:0000256" key="5">
    <source>
        <dbReference type="ARBA" id="ARBA00022884"/>
    </source>
</evidence>
<dbReference type="Gene3D" id="1.20.58.190">
    <property type="entry name" value="Translin, domain 1"/>
    <property type="match status" value="1"/>
</dbReference>
<dbReference type="STRING" id="41688.A0A2N3N5R4"/>
<evidence type="ECO:0000256" key="1">
    <source>
        <dbReference type="ARBA" id="ARBA00004123"/>
    </source>
</evidence>
<dbReference type="GO" id="GO:0003697">
    <property type="term" value="F:single-stranded DNA binding"/>
    <property type="evidence" value="ECO:0007669"/>
    <property type="project" value="InterPro"/>
</dbReference>
<dbReference type="CDD" id="cd14819">
    <property type="entry name" value="Translin"/>
    <property type="match status" value="1"/>
</dbReference>
<organism evidence="8 9">
    <name type="scientific">Lomentospora prolificans</name>
    <dbReference type="NCBI Taxonomy" id="41688"/>
    <lineage>
        <taxon>Eukaryota</taxon>
        <taxon>Fungi</taxon>
        <taxon>Dikarya</taxon>
        <taxon>Ascomycota</taxon>
        <taxon>Pezizomycotina</taxon>
        <taxon>Sordariomycetes</taxon>
        <taxon>Hypocreomycetidae</taxon>
        <taxon>Microascales</taxon>
        <taxon>Microascaceae</taxon>
        <taxon>Lomentospora</taxon>
    </lineage>
</organism>
<evidence type="ECO:0000256" key="2">
    <source>
        <dbReference type="ARBA" id="ARBA00004496"/>
    </source>
</evidence>
<evidence type="ECO:0000313" key="9">
    <source>
        <dbReference type="Proteomes" id="UP000233524"/>
    </source>
</evidence>
<keyword evidence="9" id="KW-1185">Reference proteome</keyword>
<dbReference type="Proteomes" id="UP000233524">
    <property type="component" value="Unassembled WGS sequence"/>
</dbReference>
<dbReference type="InterPro" id="IPR016068">
    <property type="entry name" value="Translin_N"/>
</dbReference>
<reference evidence="8 9" key="1">
    <citation type="journal article" date="2017" name="G3 (Bethesda)">
        <title>First Draft Genome Sequence of the Pathogenic Fungus Lomentospora prolificans (Formerly Scedosporium prolificans).</title>
        <authorList>
            <person name="Luo R."/>
            <person name="Zimin A."/>
            <person name="Workman R."/>
            <person name="Fan Y."/>
            <person name="Pertea G."/>
            <person name="Grossman N."/>
            <person name="Wear M.P."/>
            <person name="Jia B."/>
            <person name="Miller H."/>
            <person name="Casadevall A."/>
            <person name="Timp W."/>
            <person name="Zhang S.X."/>
            <person name="Salzberg S.L."/>
        </authorList>
    </citation>
    <scope>NUCLEOTIDE SEQUENCE [LARGE SCALE GENOMIC DNA]</scope>
    <source>
        <strain evidence="8 9">JHH-5317</strain>
    </source>
</reference>
<dbReference type="InterPro" id="IPR036081">
    <property type="entry name" value="Translin_sf"/>
</dbReference>
<dbReference type="PANTHER" id="PTHR10741">
    <property type="entry name" value="TRANSLIN AND TRANSLIN ASSOCIATED PROTEIN X"/>
    <property type="match status" value="1"/>
</dbReference>
<dbReference type="GO" id="GO:0005737">
    <property type="term" value="C:cytoplasm"/>
    <property type="evidence" value="ECO:0007669"/>
    <property type="project" value="UniProtKB-SubCell"/>
</dbReference>